<dbReference type="AlphaFoldDB" id="A0A8H6NAG9"/>
<name>A0A8H6NAG9_9PEZI</name>
<sequence length="130" mass="14195">MAATVVETPGIQECYPTLLARFVALWCAALRGGGSLEPGTRIDAPLSPNLVDWIVESIWVESGPKNVSHDIAEHVRNTLKTYPLQRFTNENGIREEPIIDRTSILPRPGGTQEKGMGPYAARAAKGLQIM</sequence>
<keyword evidence="2" id="KW-1185">Reference proteome</keyword>
<reference evidence="1" key="1">
    <citation type="journal article" date="2020" name="Phytopathology">
        <title>Genome Sequence Resources of Colletotrichum truncatum, C. plurivorum, C. musicola, and C. sojae: Four Species Pathogenic to Soybean (Glycine max).</title>
        <authorList>
            <person name="Rogerio F."/>
            <person name="Boufleur T.R."/>
            <person name="Ciampi-Guillardi M."/>
            <person name="Sukno S.A."/>
            <person name="Thon M.R."/>
            <person name="Massola Junior N.S."/>
            <person name="Baroncelli R."/>
        </authorList>
    </citation>
    <scope>NUCLEOTIDE SEQUENCE</scope>
    <source>
        <strain evidence="1">LFN0074</strain>
    </source>
</reference>
<proteinExistence type="predicted"/>
<evidence type="ECO:0000313" key="1">
    <source>
        <dbReference type="EMBL" id="KAF6826189.1"/>
    </source>
</evidence>
<gene>
    <name evidence="1" type="ORF">CMUS01_09556</name>
</gene>
<organism evidence="1 2">
    <name type="scientific">Colletotrichum musicola</name>
    <dbReference type="NCBI Taxonomy" id="2175873"/>
    <lineage>
        <taxon>Eukaryota</taxon>
        <taxon>Fungi</taxon>
        <taxon>Dikarya</taxon>
        <taxon>Ascomycota</taxon>
        <taxon>Pezizomycotina</taxon>
        <taxon>Sordariomycetes</taxon>
        <taxon>Hypocreomycetidae</taxon>
        <taxon>Glomerellales</taxon>
        <taxon>Glomerellaceae</taxon>
        <taxon>Colletotrichum</taxon>
        <taxon>Colletotrichum orchidearum species complex</taxon>
    </lineage>
</organism>
<protein>
    <submittedName>
        <fullName evidence="1">Uncharacterized protein</fullName>
    </submittedName>
</protein>
<dbReference type="EMBL" id="WIGM01000409">
    <property type="protein sequence ID" value="KAF6826189.1"/>
    <property type="molecule type" value="Genomic_DNA"/>
</dbReference>
<evidence type="ECO:0000313" key="2">
    <source>
        <dbReference type="Proteomes" id="UP000639643"/>
    </source>
</evidence>
<dbReference type="Proteomes" id="UP000639643">
    <property type="component" value="Unassembled WGS sequence"/>
</dbReference>
<comment type="caution">
    <text evidence="1">The sequence shown here is derived from an EMBL/GenBank/DDBJ whole genome shotgun (WGS) entry which is preliminary data.</text>
</comment>
<accession>A0A8H6NAG9</accession>